<sequence>MLLDPSPDQEFFRDTTSRFLTDRVPVAEIRRLRHDPAGFGAEYWRSGAELGWTSLLAGEEAGGGSIGEHGLVDLTLVAYEFGTHAAPGPLVPTNIVADVLGRYADAHGDTLGALVEGSATAAWCSEEARPGSRTASDAVEIRVEGEHVVLRGTKRPVEAAVSADFLLVAGRTGDGLSQVLVPSGTPGVRIVPLKSIDITRRYAAVEFDDVRLPVTALVGAAGGAAADVERALQVGAVLACAESVGALQAAFDLTVAWAFDRYSFGRPLASYQELKHRFADMKMWLEASHAISDSAAEAVATQADDAPELVSAAKAYIGHYGGELFQDCVQIHGGIGITFEHDLHLFARRGAANRSNYGTPAEHRARIADIVEYQEANR</sequence>
<comment type="similarity">
    <text evidence="2">Belongs to the acyl-CoA dehydrogenase family.</text>
</comment>
<dbReference type="Gene3D" id="2.40.110.10">
    <property type="entry name" value="Butyryl-CoA Dehydrogenase, subunit A, domain 2"/>
    <property type="match status" value="1"/>
</dbReference>
<dbReference type="Pfam" id="PF00441">
    <property type="entry name" value="Acyl-CoA_dh_1"/>
    <property type="match status" value="1"/>
</dbReference>
<dbReference type="AlphaFoldDB" id="A0A2X4U6W4"/>
<evidence type="ECO:0000256" key="3">
    <source>
        <dbReference type="ARBA" id="ARBA00022630"/>
    </source>
</evidence>
<evidence type="ECO:0000259" key="7">
    <source>
        <dbReference type="Pfam" id="PF02771"/>
    </source>
</evidence>
<dbReference type="InterPro" id="IPR037069">
    <property type="entry name" value="AcylCoA_DH/ox_N_sf"/>
</dbReference>
<dbReference type="Pfam" id="PF02771">
    <property type="entry name" value="Acyl-CoA_dh_N"/>
    <property type="match status" value="1"/>
</dbReference>
<dbReference type="GO" id="GO:0050660">
    <property type="term" value="F:flavin adenine dinucleotide binding"/>
    <property type="evidence" value="ECO:0007669"/>
    <property type="project" value="InterPro"/>
</dbReference>
<dbReference type="InterPro" id="IPR046373">
    <property type="entry name" value="Acyl-CoA_Oxase/DH_mid-dom_sf"/>
</dbReference>
<evidence type="ECO:0000259" key="6">
    <source>
        <dbReference type="Pfam" id="PF00441"/>
    </source>
</evidence>
<organism evidence="8 9">
    <name type="scientific">Rhodococcus coprophilus</name>
    <dbReference type="NCBI Taxonomy" id="38310"/>
    <lineage>
        <taxon>Bacteria</taxon>
        <taxon>Bacillati</taxon>
        <taxon>Actinomycetota</taxon>
        <taxon>Actinomycetes</taxon>
        <taxon>Mycobacteriales</taxon>
        <taxon>Nocardiaceae</taxon>
        <taxon>Rhodococcus</taxon>
    </lineage>
</organism>
<accession>A0A2X4U6W4</accession>
<evidence type="ECO:0000256" key="4">
    <source>
        <dbReference type="ARBA" id="ARBA00022827"/>
    </source>
</evidence>
<dbReference type="Gene3D" id="1.20.140.10">
    <property type="entry name" value="Butyryl-CoA Dehydrogenase, subunit A, domain 3"/>
    <property type="match status" value="1"/>
</dbReference>
<dbReference type="InterPro" id="IPR013786">
    <property type="entry name" value="AcylCoA_DH/ox_N"/>
</dbReference>
<dbReference type="InterPro" id="IPR036250">
    <property type="entry name" value="AcylCo_DH-like_C"/>
</dbReference>
<dbReference type="InterPro" id="IPR009100">
    <property type="entry name" value="AcylCoA_DH/oxidase_NM_dom_sf"/>
</dbReference>
<evidence type="ECO:0000313" key="9">
    <source>
        <dbReference type="Proteomes" id="UP000249091"/>
    </source>
</evidence>
<keyword evidence="5 8" id="KW-0560">Oxidoreductase</keyword>
<dbReference type="KEGG" id="rcr:NCTC10994_00174"/>
<dbReference type="SUPFAM" id="SSF56645">
    <property type="entry name" value="Acyl-CoA dehydrogenase NM domain-like"/>
    <property type="match status" value="1"/>
</dbReference>
<dbReference type="CDD" id="cd00567">
    <property type="entry name" value="ACAD"/>
    <property type="match status" value="1"/>
</dbReference>
<evidence type="ECO:0000256" key="1">
    <source>
        <dbReference type="ARBA" id="ARBA00001974"/>
    </source>
</evidence>
<dbReference type="Proteomes" id="UP000249091">
    <property type="component" value="Chromosome 1"/>
</dbReference>
<feature type="domain" description="Acyl-CoA dehydrogenase/oxidase N-terminal" evidence="7">
    <location>
        <begin position="6"/>
        <end position="104"/>
    </location>
</feature>
<dbReference type="RefSeq" id="WP_072699002.1">
    <property type="nucleotide sequence ID" value="NZ_JAFBBL010000001.1"/>
</dbReference>
<comment type="cofactor">
    <cofactor evidence="1">
        <name>FAD</name>
        <dbReference type="ChEBI" id="CHEBI:57692"/>
    </cofactor>
</comment>
<dbReference type="GO" id="GO:0003995">
    <property type="term" value="F:acyl-CoA dehydrogenase activity"/>
    <property type="evidence" value="ECO:0007669"/>
    <property type="project" value="TreeGrafter"/>
</dbReference>
<evidence type="ECO:0000313" key="8">
    <source>
        <dbReference type="EMBL" id="SQI28430.1"/>
    </source>
</evidence>
<dbReference type="Gene3D" id="1.10.540.10">
    <property type="entry name" value="Acyl-CoA dehydrogenase/oxidase, N-terminal domain"/>
    <property type="match status" value="1"/>
</dbReference>
<protein>
    <submittedName>
        <fullName evidence="8">Acyl-CoA dehydrogenase</fullName>
        <ecNumber evidence="8">1.3.99.-</ecNumber>
    </submittedName>
</protein>
<dbReference type="PANTHER" id="PTHR43884">
    <property type="entry name" value="ACYL-COA DEHYDROGENASE"/>
    <property type="match status" value="1"/>
</dbReference>
<dbReference type="STRING" id="1219011.GCA_001895045_00979"/>
<feature type="domain" description="Acyl-CoA dehydrogenase/oxidase C-terminal" evidence="6">
    <location>
        <begin position="229"/>
        <end position="369"/>
    </location>
</feature>
<keyword evidence="3" id="KW-0285">Flavoprotein</keyword>
<dbReference type="InterPro" id="IPR009075">
    <property type="entry name" value="AcylCo_DH/oxidase_C"/>
</dbReference>
<name>A0A2X4U6W4_9NOCA</name>
<dbReference type="EC" id="1.3.99.-" evidence="8"/>
<evidence type="ECO:0000256" key="2">
    <source>
        <dbReference type="ARBA" id="ARBA00009347"/>
    </source>
</evidence>
<keyword evidence="9" id="KW-1185">Reference proteome</keyword>
<proteinExistence type="inferred from homology"/>
<reference evidence="8 9" key="1">
    <citation type="submission" date="2018-06" db="EMBL/GenBank/DDBJ databases">
        <authorList>
            <consortium name="Pathogen Informatics"/>
            <person name="Doyle S."/>
        </authorList>
    </citation>
    <scope>NUCLEOTIDE SEQUENCE [LARGE SCALE GENOMIC DNA]</scope>
    <source>
        <strain evidence="8 9">NCTC10994</strain>
    </source>
</reference>
<evidence type="ECO:0000256" key="5">
    <source>
        <dbReference type="ARBA" id="ARBA00023002"/>
    </source>
</evidence>
<dbReference type="EMBL" id="LS483468">
    <property type="protein sequence ID" value="SQI28430.1"/>
    <property type="molecule type" value="Genomic_DNA"/>
</dbReference>
<gene>
    <name evidence="8" type="ORF">NCTC10994_00174</name>
</gene>
<dbReference type="PANTHER" id="PTHR43884:SF20">
    <property type="entry name" value="ACYL-COA DEHYDROGENASE FADE28"/>
    <property type="match status" value="1"/>
</dbReference>
<dbReference type="SUPFAM" id="SSF47203">
    <property type="entry name" value="Acyl-CoA dehydrogenase C-terminal domain-like"/>
    <property type="match status" value="1"/>
</dbReference>
<keyword evidence="4" id="KW-0274">FAD</keyword>